<dbReference type="InterPro" id="IPR007259">
    <property type="entry name" value="GCP"/>
</dbReference>
<dbReference type="PANTHER" id="PTHR19302:SF13">
    <property type="entry name" value="GAMMA-TUBULIN COMPLEX COMPONENT 2"/>
    <property type="match status" value="1"/>
</dbReference>
<feature type="region of interest" description="Disordered" evidence="7">
    <location>
        <begin position="44"/>
        <end position="76"/>
    </location>
</feature>
<dbReference type="Pfam" id="PF04130">
    <property type="entry name" value="GCP_C_terminal"/>
    <property type="match status" value="1"/>
</dbReference>
<dbReference type="InterPro" id="IPR042241">
    <property type="entry name" value="GCP_C_sf"/>
</dbReference>
<dbReference type="GO" id="GO:0000930">
    <property type="term" value="C:gamma-tubulin complex"/>
    <property type="evidence" value="ECO:0007669"/>
    <property type="project" value="TreeGrafter"/>
</dbReference>
<dbReference type="GO" id="GO:0043015">
    <property type="term" value="F:gamma-tubulin binding"/>
    <property type="evidence" value="ECO:0007669"/>
    <property type="project" value="InterPro"/>
</dbReference>
<keyword evidence="4 5" id="KW-0206">Cytoskeleton</keyword>
<dbReference type="GO" id="GO:0000922">
    <property type="term" value="C:spindle pole"/>
    <property type="evidence" value="ECO:0007669"/>
    <property type="project" value="InterPro"/>
</dbReference>
<dbReference type="GO" id="GO:0051321">
    <property type="term" value="P:meiotic cell cycle"/>
    <property type="evidence" value="ECO:0007669"/>
    <property type="project" value="TreeGrafter"/>
</dbReference>
<feature type="coiled-coil region" evidence="6">
    <location>
        <begin position="261"/>
        <end position="288"/>
    </location>
</feature>
<dbReference type="GeneID" id="115628336"/>
<keyword evidence="6" id="KW-0175">Coiled coil</keyword>
<dbReference type="Proteomes" id="UP000504634">
    <property type="component" value="Unplaced"/>
</dbReference>
<dbReference type="AlphaFoldDB" id="A0A6J2TXG1"/>
<dbReference type="RefSeq" id="XP_030380260.1">
    <property type="nucleotide sequence ID" value="XM_030524400.1"/>
</dbReference>
<feature type="domain" description="Gamma tubulin complex component protein N-terminal" evidence="9">
    <location>
        <begin position="110"/>
        <end position="412"/>
    </location>
</feature>
<dbReference type="GO" id="GO:0007020">
    <property type="term" value="P:microtubule nucleation"/>
    <property type="evidence" value="ECO:0007669"/>
    <property type="project" value="InterPro"/>
</dbReference>
<evidence type="ECO:0000313" key="10">
    <source>
        <dbReference type="Proteomes" id="UP000504634"/>
    </source>
</evidence>
<dbReference type="GO" id="GO:0005874">
    <property type="term" value="C:microtubule"/>
    <property type="evidence" value="ECO:0007669"/>
    <property type="project" value="UniProtKB-KW"/>
</dbReference>
<dbReference type="GO" id="GO:0000278">
    <property type="term" value="P:mitotic cell cycle"/>
    <property type="evidence" value="ECO:0007669"/>
    <property type="project" value="TreeGrafter"/>
</dbReference>
<evidence type="ECO:0000256" key="1">
    <source>
        <dbReference type="ARBA" id="ARBA00010337"/>
    </source>
</evidence>
<keyword evidence="3 5" id="KW-0493">Microtubule</keyword>
<feature type="region of interest" description="Disordered" evidence="7">
    <location>
        <begin position="501"/>
        <end position="523"/>
    </location>
</feature>
<protein>
    <recommendedName>
        <fullName evidence="5">Gamma-tubulin complex component</fullName>
    </recommendedName>
</protein>
<evidence type="ECO:0000256" key="7">
    <source>
        <dbReference type="SAM" id="MobiDB-lite"/>
    </source>
</evidence>
<keyword evidence="2 5" id="KW-0963">Cytoplasm</keyword>
<sequence>MESEIEKKFAGKMRFQLSKGELETQIRSVHDRIEEFTAISDATIKDKETTDISESGSPTGLSPLKDLLQSPPMAEEPQRDSWIFERVDGYYIPTEDVRKIPVERQEKLLMRDLIYAFSGVPASHIKPDLPFDKIAELSARDIGKVRFKIDDAFCCAFRALANELLPLISYYISVQSFVEETSMTSNCGRVRQALAAAFQEYLSSYYELQAQLETELHDGRLNLQKLVQQLRPSLIIMEAYAKVSTTVRDGRLNSAQVLSLLDELYKDHKEAEDLCKAMEQLIANVSQSYMKLVQIWTQKGVIYDPQREFFIEDTERVSAMSSTLLSPEQCCYEYWFKRYRLHLERLPSFLLPHADIILNAGKYLNVLRQCNVQLKLMQSPLTYAPNDSQHLDLLQTSYELSAQKLLQVLVKEQNIMLHLRNVFGYFLLQPEQFTDAFISHADEQLQRNVDRILPEKLQGLLGDVLQPSTDPFKDLLHCELMMCDLLTQLAKHMKRAHCCDGQDDAQSAGDTEPATVMTSEGETEPDTLNLFGYEAFTLRYEAKWPVSLVLHAEVISKLQLLHRLLFFLRYIQRQLASLWHLQTEDVIQTTCSCMLRQRMLSSVVGLEQYMTKDVIEPHWETLVRAVEKAPHIDDLQTQFQLFLDQCLLLCLISEDSTFVRSIFTLGHVCLNYCRYVETPPGRTDYDAFESGVGEYEEEFSSFVLSIMELIDELAQKSDSLGVSCKQLLRRLESVHGQLQSEEQSTTSDL</sequence>
<dbReference type="CTD" id="38852"/>
<feature type="domain" description="Gamma tubulin complex component C-terminal" evidence="8">
    <location>
        <begin position="416"/>
        <end position="732"/>
    </location>
</feature>
<evidence type="ECO:0000256" key="6">
    <source>
        <dbReference type="SAM" id="Coils"/>
    </source>
</evidence>
<keyword evidence="10" id="KW-1185">Reference proteome</keyword>
<organism evidence="10 11">
    <name type="scientific">Drosophila lebanonensis</name>
    <name type="common">Fruit fly</name>
    <name type="synonym">Scaptodrosophila lebanonensis</name>
    <dbReference type="NCBI Taxonomy" id="7225"/>
    <lineage>
        <taxon>Eukaryota</taxon>
        <taxon>Metazoa</taxon>
        <taxon>Ecdysozoa</taxon>
        <taxon>Arthropoda</taxon>
        <taxon>Hexapoda</taxon>
        <taxon>Insecta</taxon>
        <taxon>Pterygota</taxon>
        <taxon>Neoptera</taxon>
        <taxon>Endopterygota</taxon>
        <taxon>Diptera</taxon>
        <taxon>Brachycera</taxon>
        <taxon>Muscomorpha</taxon>
        <taxon>Ephydroidea</taxon>
        <taxon>Drosophilidae</taxon>
        <taxon>Scaptodrosophila</taxon>
    </lineage>
</organism>
<evidence type="ECO:0000259" key="8">
    <source>
        <dbReference type="Pfam" id="PF04130"/>
    </source>
</evidence>
<dbReference type="InterPro" id="IPR040457">
    <property type="entry name" value="GCP_C"/>
</dbReference>
<evidence type="ECO:0000256" key="2">
    <source>
        <dbReference type="ARBA" id="ARBA00022490"/>
    </source>
</evidence>
<name>A0A6J2TXG1_DROLE</name>
<accession>A0A6J2TXG1</accession>
<comment type="similarity">
    <text evidence="1 5">Belongs to the TUBGCP family.</text>
</comment>
<evidence type="ECO:0000256" key="3">
    <source>
        <dbReference type="ARBA" id="ARBA00022701"/>
    </source>
</evidence>
<comment type="subcellular location">
    <subcellularLocation>
        <location evidence="5">Cytoplasm</location>
        <location evidence="5">Cytoskeleton</location>
        <location evidence="5">Microtubule organizing center</location>
    </subcellularLocation>
</comment>
<dbReference type="Pfam" id="PF17681">
    <property type="entry name" value="GCP_N_terminal"/>
    <property type="match status" value="1"/>
</dbReference>
<proteinExistence type="inferred from homology"/>
<dbReference type="GO" id="GO:0031122">
    <property type="term" value="P:cytoplasmic microtubule organization"/>
    <property type="evidence" value="ECO:0007669"/>
    <property type="project" value="TreeGrafter"/>
</dbReference>
<reference evidence="11" key="1">
    <citation type="submission" date="2025-08" db="UniProtKB">
        <authorList>
            <consortium name="RefSeq"/>
        </authorList>
    </citation>
    <scope>IDENTIFICATION</scope>
    <source>
        <strain evidence="11">11010-0011.00</strain>
        <tissue evidence="11">Whole body</tissue>
    </source>
</reference>
<dbReference type="Gene3D" id="1.20.120.1900">
    <property type="entry name" value="Gamma-tubulin complex, C-terminal domain"/>
    <property type="match status" value="1"/>
</dbReference>
<gene>
    <name evidence="11" type="primary">LOC115628336</name>
</gene>
<dbReference type="InterPro" id="IPR041470">
    <property type="entry name" value="GCP_N"/>
</dbReference>
<dbReference type="GO" id="GO:0051225">
    <property type="term" value="P:spindle assembly"/>
    <property type="evidence" value="ECO:0007669"/>
    <property type="project" value="TreeGrafter"/>
</dbReference>
<dbReference type="GO" id="GO:0051011">
    <property type="term" value="F:microtubule minus-end binding"/>
    <property type="evidence" value="ECO:0007669"/>
    <property type="project" value="TreeGrafter"/>
</dbReference>
<evidence type="ECO:0000259" key="9">
    <source>
        <dbReference type="Pfam" id="PF17681"/>
    </source>
</evidence>
<dbReference type="PANTHER" id="PTHR19302">
    <property type="entry name" value="GAMMA TUBULIN COMPLEX PROTEIN"/>
    <property type="match status" value="1"/>
</dbReference>
<evidence type="ECO:0000256" key="4">
    <source>
        <dbReference type="ARBA" id="ARBA00023212"/>
    </source>
</evidence>
<dbReference type="OrthoDB" id="2192946at2759"/>
<evidence type="ECO:0000313" key="11">
    <source>
        <dbReference type="RefSeq" id="XP_030380260.1"/>
    </source>
</evidence>
<evidence type="ECO:0000256" key="5">
    <source>
        <dbReference type="RuleBase" id="RU363050"/>
    </source>
</evidence>